<dbReference type="PANTHER" id="PTHR46910:SF13">
    <property type="entry name" value="SPECIFIC TRANSCRIPTION FACTOR, PUTATIVE (AFU_ORTHOLOGUE AFUA_4G06190)-RELATED"/>
    <property type="match status" value="1"/>
</dbReference>
<dbReference type="InParanoid" id="A0A507AY63"/>
<dbReference type="Proteomes" id="UP000319257">
    <property type="component" value="Unassembled WGS sequence"/>
</dbReference>
<organism evidence="3 4">
    <name type="scientific">Thyridium curvatum</name>
    <dbReference type="NCBI Taxonomy" id="1093900"/>
    <lineage>
        <taxon>Eukaryota</taxon>
        <taxon>Fungi</taxon>
        <taxon>Dikarya</taxon>
        <taxon>Ascomycota</taxon>
        <taxon>Pezizomycotina</taxon>
        <taxon>Sordariomycetes</taxon>
        <taxon>Sordariomycetidae</taxon>
        <taxon>Thyridiales</taxon>
        <taxon>Thyridiaceae</taxon>
        <taxon>Thyridium</taxon>
    </lineage>
</organism>
<keyword evidence="4" id="KW-1185">Reference proteome</keyword>
<comment type="caution">
    <text evidence="3">The sequence shown here is derived from an EMBL/GenBank/DDBJ whole genome shotgun (WGS) entry which is preliminary data.</text>
</comment>
<dbReference type="RefSeq" id="XP_030994294.1">
    <property type="nucleotide sequence ID" value="XM_031142365.1"/>
</dbReference>
<dbReference type="GO" id="GO:0003700">
    <property type="term" value="F:DNA-binding transcription factor activity"/>
    <property type="evidence" value="ECO:0007669"/>
    <property type="project" value="InterPro"/>
</dbReference>
<name>A0A507AY63_9PEZI</name>
<evidence type="ECO:0000256" key="2">
    <source>
        <dbReference type="SAM" id="MobiDB-lite"/>
    </source>
</evidence>
<dbReference type="PANTHER" id="PTHR46910">
    <property type="entry name" value="TRANSCRIPTION FACTOR PDR1"/>
    <property type="match status" value="1"/>
</dbReference>
<dbReference type="AlphaFoldDB" id="A0A507AY63"/>
<protein>
    <recommendedName>
        <fullName evidence="5">Transcription factor domain-containing protein</fullName>
    </recommendedName>
</protein>
<evidence type="ECO:0000313" key="4">
    <source>
        <dbReference type="Proteomes" id="UP000319257"/>
    </source>
</evidence>
<proteinExistence type="predicted"/>
<evidence type="ECO:0008006" key="5">
    <source>
        <dbReference type="Google" id="ProtNLM"/>
    </source>
</evidence>
<keyword evidence="1" id="KW-0539">Nucleus</keyword>
<dbReference type="GeneID" id="41968207"/>
<dbReference type="STRING" id="1093900.A0A507AY63"/>
<feature type="compositionally biased region" description="Polar residues" evidence="2">
    <location>
        <begin position="31"/>
        <end position="46"/>
    </location>
</feature>
<feature type="region of interest" description="Disordered" evidence="2">
    <location>
        <begin position="532"/>
        <end position="552"/>
    </location>
</feature>
<accession>A0A507AY63</accession>
<evidence type="ECO:0000313" key="3">
    <source>
        <dbReference type="EMBL" id="TPX12583.1"/>
    </source>
</evidence>
<feature type="compositionally biased region" description="Polar residues" evidence="2">
    <location>
        <begin position="1"/>
        <end position="10"/>
    </location>
</feature>
<dbReference type="InterPro" id="IPR050987">
    <property type="entry name" value="AtrR-like"/>
</dbReference>
<dbReference type="OrthoDB" id="4764644at2759"/>
<gene>
    <name evidence="3" type="ORF">E0L32_000760</name>
</gene>
<feature type="region of interest" description="Disordered" evidence="2">
    <location>
        <begin position="1"/>
        <end position="46"/>
    </location>
</feature>
<evidence type="ECO:0000256" key="1">
    <source>
        <dbReference type="ARBA" id="ARBA00023242"/>
    </source>
</evidence>
<sequence>MREISCTATLDNARGRNKRNMSHDTRPVNDPISSSPGKRQAANGSNRLSACTNDISNVVDTDEAASVLHGPHTLASNAAPRPASPFCIDAPYPGVDAWQDFGWDLGPDSISFLDSIFTHDYNFDMTPDAPGMIANEEDAGDSQSPYEIYGLDPSTLEAAIGAYFDLASLALPILDRDAFQADYTSRRASPSLVYAIACRGCPFIATSQKWAVQQQLASQFRRAWLEARSAAGDKQSIRLDDLEALALMVDFDYETTEDVTASIQSQLGSLFLTHDSMVLMTLQYQILGHASLPTGASAPLHGAAERKNLLFWHVYGKDAFRTLERKVPSRIGDGYIESLEQLPGREDKTYLDAILALAIVARKIHHTFLGRAAGHINVSHHDVINLYRLLTEWRTALPTYLQSYTSGDGSPTTLRGIGRQAQAHPLHQAVLLFLEHNCYMQIEAYASKCGINKPTSLETVMLDHLIEYKTLKMVNEIVESVTWLKSKSVRQNTPTDLVTYPLVDLAPEILRNICAGTSYWLTERGKRLMAQDMSRGASTNTETQDRASHGAGSLTEGIQSFVAGATTLRDVLPAAGSHRDTSQLIERLDEQLSSLKEMIKSGNGS</sequence>
<reference evidence="3 4" key="1">
    <citation type="submission" date="2019-06" db="EMBL/GenBank/DDBJ databases">
        <title>Draft genome sequence of the filamentous fungus Phialemoniopsis curvata isolated from diesel fuel.</title>
        <authorList>
            <person name="Varaljay V.A."/>
            <person name="Lyon W.J."/>
            <person name="Crouch A.L."/>
            <person name="Drake C.E."/>
            <person name="Hollomon J.M."/>
            <person name="Nadeau L.J."/>
            <person name="Nunn H.S."/>
            <person name="Stevenson B.S."/>
            <person name="Bojanowski C.L."/>
            <person name="Crookes-Goodson W.J."/>
        </authorList>
    </citation>
    <scope>NUCLEOTIDE SEQUENCE [LARGE SCALE GENOMIC DNA]</scope>
    <source>
        <strain evidence="3 4">D216</strain>
    </source>
</reference>
<dbReference type="CDD" id="cd12148">
    <property type="entry name" value="fungal_TF_MHR"/>
    <property type="match status" value="1"/>
</dbReference>
<dbReference type="EMBL" id="SKBQ01000003">
    <property type="protein sequence ID" value="TPX12583.1"/>
    <property type="molecule type" value="Genomic_DNA"/>
</dbReference>